<proteinExistence type="predicted"/>
<dbReference type="Proteomes" id="UP000237105">
    <property type="component" value="Unassembled WGS sequence"/>
</dbReference>
<organism evidence="1 2">
    <name type="scientific">Parasponia andersonii</name>
    <name type="common">Sponia andersonii</name>
    <dbReference type="NCBI Taxonomy" id="3476"/>
    <lineage>
        <taxon>Eukaryota</taxon>
        <taxon>Viridiplantae</taxon>
        <taxon>Streptophyta</taxon>
        <taxon>Embryophyta</taxon>
        <taxon>Tracheophyta</taxon>
        <taxon>Spermatophyta</taxon>
        <taxon>Magnoliopsida</taxon>
        <taxon>eudicotyledons</taxon>
        <taxon>Gunneridae</taxon>
        <taxon>Pentapetalae</taxon>
        <taxon>rosids</taxon>
        <taxon>fabids</taxon>
        <taxon>Rosales</taxon>
        <taxon>Cannabaceae</taxon>
        <taxon>Parasponia</taxon>
    </lineage>
</organism>
<keyword evidence="2" id="KW-1185">Reference proteome</keyword>
<reference evidence="2" key="1">
    <citation type="submission" date="2016-06" db="EMBL/GenBank/DDBJ databases">
        <title>Parallel loss of symbiosis genes in relatives of nitrogen-fixing non-legume Parasponia.</title>
        <authorList>
            <person name="Van Velzen R."/>
            <person name="Holmer R."/>
            <person name="Bu F."/>
            <person name="Rutten L."/>
            <person name="Van Zeijl A."/>
            <person name="Liu W."/>
            <person name="Santuari L."/>
            <person name="Cao Q."/>
            <person name="Sharma T."/>
            <person name="Shen D."/>
            <person name="Roswanjaya Y."/>
            <person name="Wardhani T."/>
            <person name="Kalhor M.S."/>
            <person name="Jansen J."/>
            <person name="Van den Hoogen J."/>
            <person name="Gungor B."/>
            <person name="Hartog M."/>
            <person name="Hontelez J."/>
            <person name="Verver J."/>
            <person name="Yang W.-C."/>
            <person name="Schijlen E."/>
            <person name="Repin R."/>
            <person name="Schilthuizen M."/>
            <person name="Schranz E."/>
            <person name="Heidstra R."/>
            <person name="Miyata K."/>
            <person name="Fedorova E."/>
            <person name="Kohlen W."/>
            <person name="Bisseling T."/>
            <person name="Smit S."/>
            <person name="Geurts R."/>
        </authorList>
    </citation>
    <scope>NUCLEOTIDE SEQUENCE [LARGE SCALE GENOMIC DNA]</scope>
    <source>
        <strain evidence="2">cv. WU1-14</strain>
    </source>
</reference>
<protein>
    <submittedName>
        <fullName evidence="1">Uncharacterized protein</fullName>
    </submittedName>
</protein>
<sequence>MVLDHRVEVMLTETMDVSDELRINRDISGAMKKYFDGGVVALIGIDDYLFDIVVSKCANMRKVPITV</sequence>
<dbReference type="OrthoDB" id="10350156at2759"/>
<dbReference type="EMBL" id="JXTB01000063">
    <property type="protein sequence ID" value="PON68443.1"/>
    <property type="molecule type" value="Genomic_DNA"/>
</dbReference>
<name>A0A2P5D561_PARAD</name>
<comment type="caution">
    <text evidence="1">The sequence shown here is derived from an EMBL/GenBank/DDBJ whole genome shotgun (WGS) entry which is preliminary data.</text>
</comment>
<evidence type="ECO:0000313" key="1">
    <source>
        <dbReference type="EMBL" id="PON68443.1"/>
    </source>
</evidence>
<accession>A0A2P5D561</accession>
<evidence type="ECO:0000313" key="2">
    <source>
        <dbReference type="Proteomes" id="UP000237105"/>
    </source>
</evidence>
<dbReference type="AlphaFoldDB" id="A0A2P5D561"/>
<gene>
    <name evidence="1" type="ORF">PanWU01x14_095950</name>
</gene>